<accession>A0A6H1ZJB4</accession>
<reference evidence="2" key="1">
    <citation type="submission" date="2020-03" db="EMBL/GenBank/DDBJ databases">
        <title>The deep terrestrial virosphere.</title>
        <authorList>
            <person name="Holmfeldt K."/>
            <person name="Nilsson E."/>
            <person name="Simone D."/>
            <person name="Lopez-Fernandez M."/>
            <person name="Wu X."/>
            <person name="de Brujin I."/>
            <person name="Lundin D."/>
            <person name="Andersson A."/>
            <person name="Bertilsson S."/>
            <person name="Dopson M."/>
        </authorList>
    </citation>
    <scope>NUCLEOTIDE SEQUENCE</scope>
    <source>
        <strain evidence="2">TM448A00660</strain>
        <strain evidence="3">TM448B01027</strain>
    </source>
</reference>
<evidence type="ECO:0000256" key="1">
    <source>
        <dbReference type="SAM" id="MobiDB-lite"/>
    </source>
</evidence>
<dbReference type="EMBL" id="MT144690">
    <property type="protein sequence ID" value="QJH97534.1"/>
    <property type="molecule type" value="Genomic_DNA"/>
</dbReference>
<feature type="region of interest" description="Disordered" evidence="1">
    <location>
        <begin position="1"/>
        <end position="34"/>
    </location>
</feature>
<gene>
    <name evidence="2" type="ORF">TM448A00660_0011</name>
    <name evidence="3" type="ORF">TM448B01027_0015</name>
</gene>
<name>A0A6H1ZJB4_9ZZZZ</name>
<organism evidence="2">
    <name type="scientific">viral metagenome</name>
    <dbReference type="NCBI Taxonomy" id="1070528"/>
    <lineage>
        <taxon>unclassified sequences</taxon>
        <taxon>metagenomes</taxon>
        <taxon>organismal metagenomes</taxon>
    </lineage>
</organism>
<sequence length="77" mass="9060">MDRDRKMTAMEALSRAARSEATEEQAEGPPKMVSRRRMGKMFECATEICVILDHYSVEISEECHVRRFVEDLWQRPK</sequence>
<dbReference type="EMBL" id="MT144040">
    <property type="protein sequence ID" value="QJA47355.1"/>
    <property type="molecule type" value="Genomic_DNA"/>
</dbReference>
<protein>
    <submittedName>
        <fullName evidence="2">Uncharacterized protein</fullName>
    </submittedName>
</protein>
<evidence type="ECO:0000313" key="2">
    <source>
        <dbReference type="EMBL" id="QJA47355.1"/>
    </source>
</evidence>
<evidence type="ECO:0000313" key="3">
    <source>
        <dbReference type="EMBL" id="QJH97534.1"/>
    </source>
</evidence>
<dbReference type="AlphaFoldDB" id="A0A6H1ZJB4"/>
<proteinExistence type="predicted"/>